<gene>
    <name evidence="1" type="ORF">SAMN05660236_5384</name>
</gene>
<dbReference type="SUPFAM" id="SSF56784">
    <property type="entry name" value="HAD-like"/>
    <property type="match status" value="1"/>
</dbReference>
<dbReference type="SFLD" id="SFLDG01129">
    <property type="entry name" value="C1.5:_HAD__Beta-PGM__Phosphata"/>
    <property type="match status" value="1"/>
</dbReference>
<dbReference type="InterPro" id="IPR023214">
    <property type="entry name" value="HAD_sf"/>
</dbReference>
<dbReference type="GO" id="GO:0008967">
    <property type="term" value="F:phosphoglycolate phosphatase activity"/>
    <property type="evidence" value="ECO:0007669"/>
    <property type="project" value="TreeGrafter"/>
</dbReference>
<keyword evidence="2" id="KW-1185">Reference proteome</keyword>
<keyword evidence="1" id="KW-0378">Hydrolase</keyword>
<dbReference type="NCBIfam" id="TIGR03351">
    <property type="entry name" value="PhnX-like"/>
    <property type="match status" value="1"/>
</dbReference>
<dbReference type="InterPro" id="IPR022468">
    <property type="entry name" value="PhnX-like"/>
</dbReference>
<dbReference type="InterPro" id="IPR050155">
    <property type="entry name" value="HAD-like_hydrolase_sf"/>
</dbReference>
<dbReference type="OrthoDB" id="5504491at2"/>
<dbReference type="InterPro" id="IPR036412">
    <property type="entry name" value="HAD-like_sf"/>
</dbReference>
<dbReference type="RefSeq" id="WP_079689858.1">
    <property type="nucleotide sequence ID" value="NZ_FUZU01000004.1"/>
</dbReference>
<evidence type="ECO:0000313" key="2">
    <source>
        <dbReference type="Proteomes" id="UP000190961"/>
    </source>
</evidence>
<dbReference type="Gene3D" id="1.10.150.240">
    <property type="entry name" value="Putative phosphatase, domain 2"/>
    <property type="match status" value="1"/>
</dbReference>
<organism evidence="1 2">
    <name type="scientific">Ohtaekwangia koreensis</name>
    <dbReference type="NCBI Taxonomy" id="688867"/>
    <lineage>
        <taxon>Bacteria</taxon>
        <taxon>Pseudomonadati</taxon>
        <taxon>Bacteroidota</taxon>
        <taxon>Cytophagia</taxon>
        <taxon>Cytophagales</taxon>
        <taxon>Fulvivirgaceae</taxon>
        <taxon>Ohtaekwangia</taxon>
    </lineage>
</organism>
<proteinExistence type="predicted"/>
<dbReference type="EMBL" id="FUZU01000004">
    <property type="protein sequence ID" value="SKC87312.1"/>
    <property type="molecule type" value="Genomic_DNA"/>
</dbReference>
<dbReference type="AlphaFoldDB" id="A0A1T5MGH1"/>
<protein>
    <submittedName>
        <fullName evidence="1">Phosphonatase-like hydrolase</fullName>
    </submittedName>
</protein>
<dbReference type="Pfam" id="PF00702">
    <property type="entry name" value="Hydrolase"/>
    <property type="match status" value="1"/>
</dbReference>
<dbReference type="GO" id="GO:0005829">
    <property type="term" value="C:cytosol"/>
    <property type="evidence" value="ECO:0007669"/>
    <property type="project" value="TreeGrafter"/>
</dbReference>
<dbReference type="STRING" id="688867.SAMN05660236_5384"/>
<name>A0A1T5MGH1_9BACT</name>
<accession>A0A1T5MGH1</accession>
<evidence type="ECO:0000313" key="1">
    <source>
        <dbReference type="EMBL" id="SKC87312.1"/>
    </source>
</evidence>
<dbReference type="InterPro" id="IPR023198">
    <property type="entry name" value="PGP-like_dom2"/>
</dbReference>
<dbReference type="PANTHER" id="PTHR43434">
    <property type="entry name" value="PHOSPHOGLYCOLATE PHOSPHATASE"/>
    <property type="match status" value="1"/>
</dbReference>
<dbReference type="PANTHER" id="PTHR43434:SF19">
    <property type="entry name" value="PHOSPHONOACETALDEHYDE HYDROLASE"/>
    <property type="match status" value="1"/>
</dbReference>
<sequence length="230" mass="25268">MAIELIVFDLAGTTVKDNKDVHRVLQQALAIHNVAISIEDANAVMGIPKPVAIRGLLEKRYIGTRAIDEAWIHEIHTVFVQTMIEFYRTDASVGEKPGVSETFRKLKESKLKVVVDTGFDRQITDPLLDRIGWKKAALIDASVTSDEVGHGRPFPDMIFRAMELTGVQNSSRVAKVGDTASDLQEGNAAGCSLVIGVTTGAFSREELSKEKHTHLIENVHEVLEIIKTVA</sequence>
<dbReference type="Gene3D" id="3.40.50.1000">
    <property type="entry name" value="HAD superfamily/HAD-like"/>
    <property type="match status" value="1"/>
</dbReference>
<dbReference type="GO" id="GO:0006281">
    <property type="term" value="P:DNA repair"/>
    <property type="evidence" value="ECO:0007669"/>
    <property type="project" value="TreeGrafter"/>
</dbReference>
<reference evidence="1 2" key="1">
    <citation type="submission" date="2017-02" db="EMBL/GenBank/DDBJ databases">
        <authorList>
            <person name="Peterson S.W."/>
        </authorList>
    </citation>
    <scope>NUCLEOTIDE SEQUENCE [LARGE SCALE GENOMIC DNA]</scope>
    <source>
        <strain evidence="1 2">DSM 25262</strain>
    </source>
</reference>
<dbReference type="Proteomes" id="UP000190961">
    <property type="component" value="Unassembled WGS sequence"/>
</dbReference>
<dbReference type="SFLD" id="SFLDS00003">
    <property type="entry name" value="Haloacid_Dehalogenase"/>
    <property type="match status" value="1"/>
</dbReference>